<proteinExistence type="predicted"/>
<organism evidence="1 2">
    <name type="scientific">Amycolatopsis dongchuanensis</name>
    <dbReference type="NCBI Taxonomy" id="1070866"/>
    <lineage>
        <taxon>Bacteria</taxon>
        <taxon>Bacillati</taxon>
        <taxon>Actinomycetota</taxon>
        <taxon>Actinomycetes</taxon>
        <taxon>Pseudonocardiales</taxon>
        <taxon>Pseudonocardiaceae</taxon>
        <taxon>Amycolatopsis</taxon>
    </lineage>
</organism>
<dbReference type="RefSeq" id="WP_346056014.1">
    <property type="nucleotide sequence ID" value="NZ_BAABIB010000133.1"/>
</dbReference>
<evidence type="ECO:0000313" key="2">
    <source>
        <dbReference type="Proteomes" id="UP001500192"/>
    </source>
</evidence>
<comment type="caution">
    <text evidence="1">The sequence shown here is derived from an EMBL/GenBank/DDBJ whole genome shotgun (WGS) entry which is preliminary data.</text>
</comment>
<dbReference type="Proteomes" id="UP001500192">
    <property type="component" value="Unassembled WGS sequence"/>
</dbReference>
<name>A0ABP8VJS3_9PSEU</name>
<protein>
    <submittedName>
        <fullName evidence="1">Uncharacterized protein</fullName>
    </submittedName>
</protein>
<dbReference type="EMBL" id="BAABIB010000133">
    <property type="protein sequence ID" value="GAA4663583.1"/>
    <property type="molecule type" value="Genomic_DNA"/>
</dbReference>
<evidence type="ECO:0000313" key="1">
    <source>
        <dbReference type="EMBL" id="GAA4663583.1"/>
    </source>
</evidence>
<gene>
    <name evidence="1" type="ORF">GCM10023214_65370</name>
</gene>
<sequence>MRLKKNRKGSDDVVQLTALNRTGVCAGCGKRVGPRSNCCGKPACSRRIASQL</sequence>
<keyword evidence="2" id="KW-1185">Reference proteome</keyword>
<reference evidence="2" key="1">
    <citation type="journal article" date="2019" name="Int. J. Syst. Evol. Microbiol.">
        <title>The Global Catalogue of Microorganisms (GCM) 10K type strain sequencing project: providing services to taxonomists for standard genome sequencing and annotation.</title>
        <authorList>
            <consortium name="The Broad Institute Genomics Platform"/>
            <consortium name="The Broad Institute Genome Sequencing Center for Infectious Disease"/>
            <person name="Wu L."/>
            <person name="Ma J."/>
        </authorList>
    </citation>
    <scope>NUCLEOTIDE SEQUENCE [LARGE SCALE GENOMIC DNA]</scope>
    <source>
        <strain evidence="2">JCM 18054</strain>
    </source>
</reference>
<accession>A0ABP8VJS3</accession>